<dbReference type="HOGENOM" id="CLU_027562_40_2_6"/>
<proteinExistence type="inferred from homology"/>
<evidence type="ECO:0000256" key="3">
    <source>
        <dbReference type="ARBA" id="ARBA00023172"/>
    </source>
</evidence>
<dbReference type="InterPro" id="IPR013762">
    <property type="entry name" value="Integrase-like_cat_sf"/>
</dbReference>
<protein>
    <submittedName>
        <fullName evidence="5">Integrase CP4-57 prophage</fullName>
    </submittedName>
</protein>
<dbReference type="AlphaFoldDB" id="A0A077PD08"/>
<dbReference type="GO" id="GO:0003677">
    <property type="term" value="F:DNA binding"/>
    <property type="evidence" value="ECO:0007669"/>
    <property type="project" value="InterPro"/>
</dbReference>
<evidence type="ECO:0000313" key="5">
    <source>
        <dbReference type="EMBL" id="CDH07591.1"/>
    </source>
</evidence>
<gene>
    <name evidence="5" type="ORF">XBO1_400007</name>
</gene>
<dbReference type="PANTHER" id="PTHR30629:SF6">
    <property type="entry name" value="PROPHAGE INTEGRASE INTA-RELATED"/>
    <property type="match status" value="1"/>
</dbReference>
<dbReference type="RefSeq" id="WP_038252963.1">
    <property type="nucleotide sequence ID" value="NZ_CAWLUU010000037.1"/>
</dbReference>
<dbReference type="Gene3D" id="1.10.443.10">
    <property type="entry name" value="Intergrase catalytic core"/>
    <property type="match status" value="1"/>
</dbReference>
<dbReference type="EMBL" id="CBSX010000205">
    <property type="protein sequence ID" value="CDH07591.1"/>
    <property type="molecule type" value="Genomic_DNA"/>
</dbReference>
<accession>A0A077PD08</accession>
<keyword evidence="2" id="KW-0229">DNA integration</keyword>
<keyword evidence="3" id="KW-0233">DNA recombination</keyword>
<comment type="caution">
    <text evidence="5">The sequence shown here is derived from an EMBL/GenBank/DDBJ whole genome shotgun (WGS) entry which is preliminary data.</text>
</comment>
<evidence type="ECO:0000256" key="1">
    <source>
        <dbReference type="ARBA" id="ARBA00008857"/>
    </source>
</evidence>
<dbReference type="PANTHER" id="PTHR30629">
    <property type="entry name" value="PROPHAGE INTEGRASE"/>
    <property type="match status" value="1"/>
</dbReference>
<dbReference type="SUPFAM" id="SSF56349">
    <property type="entry name" value="DNA breaking-rejoining enzymes"/>
    <property type="match status" value="1"/>
</dbReference>
<feature type="domain" description="Tyr recombinase" evidence="4">
    <location>
        <begin position="34"/>
        <end position="111"/>
    </location>
</feature>
<organism evidence="5 6">
    <name type="scientific">Xenorhabdus bovienii str. oregonense</name>
    <dbReference type="NCBI Taxonomy" id="1398202"/>
    <lineage>
        <taxon>Bacteria</taxon>
        <taxon>Pseudomonadati</taxon>
        <taxon>Pseudomonadota</taxon>
        <taxon>Gammaproteobacteria</taxon>
        <taxon>Enterobacterales</taxon>
        <taxon>Morganellaceae</taxon>
        <taxon>Xenorhabdus</taxon>
    </lineage>
</organism>
<dbReference type="Proteomes" id="UP000028483">
    <property type="component" value="Unassembled WGS sequence"/>
</dbReference>
<evidence type="ECO:0000259" key="4">
    <source>
        <dbReference type="Pfam" id="PF00589"/>
    </source>
</evidence>
<reference evidence="5" key="1">
    <citation type="submission" date="2013-07" db="EMBL/GenBank/DDBJ databases">
        <title>Sub-species coevolution in mutualistic symbiosis.</title>
        <authorList>
            <person name="Murfin K."/>
            <person name="Klassen J."/>
            <person name="Lee M."/>
            <person name="Forst S."/>
            <person name="Stock P."/>
            <person name="Goodrich-Blair H."/>
        </authorList>
    </citation>
    <scope>NUCLEOTIDE SEQUENCE [LARGE SCALE GENOMIC DNA]</scope>
    <source>
        <strain evidence="5">Oregonense</strain>
    </source>
</reference>
<dbReference type="InterPro" id="IPR050808">
    <property type="entry name" value="Phage_Integrase"/>
</dbReference>
<evidence type="ECO:0000256" key="2">
    <source>
        <dbReference type="ARBA" id="ARBA00022908"/>
    </source>
</evidence>
<dbReference type="GO" id="GO:0006310">
    <property type="term" value="P:DNA recombination"/>
    <property type="evidence" value="ECO:0007669"/>
    <property type="project" value="UniProtKB-KW"/>
</dbReference>
<comment type="similarity">
    <text evidence="1">Belongs to the 'phage' integrase family.</text>
</comment>
<dbReference type="Pfam" id="PF00589">
    <property type="entry name" value="Phage_integrase"/>
    <property type="match status" value="1"/>
</dbReference>
<evidence type="ECO:0000313" key="6">
    <source>
        <dbReference type="Proteomes" id="UP000028483"/>
    </source>
</evidence>
<dbReference type="InterPro" id="IPR002104">
    <property type="entry name" value="Integrase_catalytic"/>
</dbReference>
<dbReference type="GO" id="GO:0015074">
    <property type="term" value="P:DNA integration"/>
    <property type="evidence" value="ECO:0007669"/>
    <property type="project" value="UniProtKB-KW"/>
</dbReference>
<dbReference type="InterPro" id="IPR011010">
    <property type="entry name" value="DNA_brk_join_enz"/>
</dbReference>
<name>A0A077PD08_XENBV</name>
<sequence length="149" mass="16991">MQNLRLIELHQGYTIFDKTTVSKQAIKILEEMKKFSSGQIFVFASPSKSVSHIKRGTIGIVLKRANTNIVPHGFRSLASTTMNEHGFNPDVIEAALAHVDKNAVRRIYNRSVYLEQRFELMEWWGDFLDTSKKGKVDVNSKIRGLKLVI</sequence>